<dbReference type="RefSeq" id="WP_138318239.1">
    <property type="nucleotide sequence ID" value="NZ_VCBC01000002.1"/>
</dbReference>
<gene>
    <name evidence="2" type="ORF">FE810_01435</name>
</gene>
<proteinExistence type="predicted"/>
<evidence type="ECO:0000313" key="3">
    <source>
        <dbReference type="Proteomes" id="UP000307790"/>
    </source>
</evidence>
<dbReference type="Proteomes" id="UP000307790">
    <property type="component" value="Unassembled WGS sequence"/>
</dbReference>
<evidence type="ECO:0000313" key="2">
    <source>
        <dbReference type="EMBL" id="TLU67636.1"/>
    </source>
</evidence>
<feature type="chain" id="PRO_5024401072" description="DUF2147 domain-containing protein" evidence="1">
    <location>
        <begin position="20"/>
        <end position="112"/>
    </location>
</feature>
<accession>A0A5R9IWT0</accession>
<protein>
    <recommendedName>
        <fullName evidence="4">DUF2147 domain-containing protein</fullName>
    </recommendedName>
</protein>
<name>A0A5R9IWT0_9GAMM</name>
<comment type="caution">
    <text evidence="2">The sequence shown here is derived from an EMBL/GenBank/DDBJ whole genome shotgun (WGS) entry which is preliminary data.</text>
</comment>
<dbReference type="EMBL" id="VCBC01000002">
    <property type="protein sequence ID" value="TLU67636.1"/>
    <property type="molecule type" value="Genomic_DNA"/>
</dbReference>
<sequence>MKKGLILIYCLLSCFSVYASENPLMGKWKMSGQNGVMVVHFEADKMTMSTSEDIKENAQTVSVRYQELDKSWGVEILSEKGEMQGTMMAIPKGENEIKFGAPGSAFFVLKKM</sequence>
<feature type="signal peptide" evidence="1">
    <location>
        <begin position="1"/>
        <end position="19"/>
    </location>
</feature>
<organism evidence="2 3">
    <name type="scientific">Thalassotalea litorea</name>
    <dbReference type="NCBI Taxonomy" id="2020715"/>
    <lineage>
        <taxon>Bacteria</taxon>
        <taxon>Pseudomonadati</taxon>
        <taxon>Pseudomonadota</taxon>
        <taxon>Gammaproteobacteria</taxon>
        <taxon>Alteromonadales</taxon>
        <taxon>Colwelliaceae</taxon>
        <taxon>Thalassotalea</taxon>
    </lineage>
</organism>
<reference evidence="2 3" key="1">
    <citation type="submission" date="2019-05" db="EMBL/GenBank/DDBJ databases">
        <title>Genome sequences of Thalassotalea litorea 1K03283.</title>
        <authorList>
            <person name="Zhang D."/>
        </authorList>
    </citation>
    <scope>NUCLEOTIDE SEQUENCE [LARGE SCALE GENOMIC DNA]</scope>
    <source>
        <strain evidence="2 3">MCCC 1K03283</strain>
    </source>
</reference>
<keyword evidence="3" id="KW-1185">Reference proteome</keyword>
<keyword evidence="1" id="KW-0732">Signal</keyword>
<evidence type="ECO:0000256" key="1">
    <source>
        <dbReference type="SAM" id="SignalP"/>
    </source>
</evidence>
<dbReference type="AlphaFoldDB" id="A0A5R9IWT0"/>
<evidence type="ECO:0008006" key="4">
    <source>
        <dbReference type="Google" id="ProtNLM"/>
    </source>
</evidence>